<dbReference type="InterPro" id="IPR036322">
    <property type="entry name" value="WD40_repeat_dom_sf"/>
</dbReference>
<gene>
    <name evidence="5" type="ORF">SmJEL517_g05752</name>
</gene>
<dbReference type="Pfam" id="PF00400">
    <property type="entry name" value="WD40"/>
    <property type="match status" value="5"/>
</dbReference>
<protein>
    <submittedName>
        <fullName evidence="5">Uncharacterized protein</fullName>
    </submittedName>
</protein>
<comment type="caution">
    <text evidence="5">The sequence shown here is derived from an EMBL/GenBank/DDBJ whole genome shotgun (WGS) entry which is preliminary data.</text>
</comment>
<feature type="compositionally biased region" description="Polar residues" evidence="4">
    <location>
        <begin position="256"/>
        <end position="284"/>
    </location>
</feature>
<dbReference type="RefSeq" id="XP_031022354.1">
    <property type="nucleotide sequence ID" value="XM_031171678.1"/>
</dbReference>
<feature type="compositionally biased region" description="Polar residues" evidence="4">
    <location>
        <begin position="173"/>
        <end position="182"/>
    </location>
</feature>
<dbReference type="AlphaFoldDB" id="A0A507BYH0"/>
<dbReference type="PROSITE" id="PS50082">
    <property type="entry name" value="WD_REPEATS_2"/>
    <property type="match status" value="3"/>
</dbReference>
<dbReference type="Proteomes" id="UP000319731">
    <property type="component" value="Unassembled WGS sequence"/>
</dbReference>
<name>A0A507BYH0_9FUNG</name>
<feature type="repeat" description="WD" evidence="3">
    <location>
        <begin position="688"/>
        <end position="729"/>
    </location>
</feature>
<feature type="compositionally biased region" description="Polar residues" evidence="4">
    <location>
        <begin position="331"/>
        <end position="349"/>
    </location>
</feature>
<proteinExistence type="predicted"/>
<dbReference type="PANTHER" id="PTHR19848:SF8">
    <property type="entry name" value="F-BOX AND WD REPEAT DOMAIN CONTAINING 7"/>
    <property type="match status" value="1"/>
</dbReference>
<dbReference type="PROSITE" id="PS00678">
    <property type="entry name" value="WD_REPEATS_1"/>
    <property type="match status" value="1"/>
</dbReference>
<organism evidence="5 6">
    <name type="scientific">Synchytrium microbalum</name>
    <dbReference type="NCBI Taxonomy" id="1806994"/>
    <lineage>
        <taxon>Eukaryota</taxon>
        <taxon>Fungi</taxon>
        <taxon>Fungi incertae sedis</taxon>
        <taxon>Chytridiomycota</taxon>
        <taxon>Chytridiomycota incertae sedis</taxon>
        <taxon>Chytridiomycetes</taxon>
        <taxon>Synchytriales</taxon>
        <taxon>Synchytriaceae</taxon>
        <taxon>Synchytrium</taxon>
    </lineage>
</organism>
<feature type="repeat" description="WD" evidence="3">
    <location>
        <begin position="730"/>
        <end position="762"/>
    </location>
</feature>
<dbReference type="InterPro" id="IPR020472">
    <property type="entry name" value="WD40_PAC1"/>
</dbReference>
<feature type="region of interest" description="Disordered" evidence="4">
    <location>
        <begin position="218"/>
        <end position="349"/>
    </location>
</feature>
<dbReference type="PROSITE" id="PS50294">
    <property type="entry name" value="WD_REPEATS_REGION"/>
    <property type="match status" value="3"/>
</dbReference>
<keyword evidence="2" id="KW-0677">Repeat</keyword>
<evidence type="ECO:0000313" key="5">
    <source>
        <dbReference type="EMBL" id="TPX30766.1"/>
    </source>
</evidence>
<reference evidence="5 6" key="1">
    <citation type="journal article" date="2019" name="Sci. Rep.">
        <title>Comparative genomics of chytrid fungi reveal insights into the obligate biotrophic and pathogenic lifestyle of Synchytrium endobioticum.</title>
        <authorList>
            <person name="van de Vossenberg B.T.L.H."/>
            <person name="Warris S."/>
            <person name="Nguyen H.D.T."/>
            <person name="van Gent-Pelzer M.P.E."/>
            <person name="Joly D.L."/>
            <person name="van de Geest H.C."/>
            <person name="Bonants P.J.M."/>
            <person name="Smith D.S."/>
            <person name="Levesque C.A."/>
            <person name="van der Lee T.A.J."/>
        </authorList>
    </citation>
    <scope>NUCLEOTIDE SEQUENCE [LARGE SCALE GENOMIC DNA]</scope>
    <source>
        <strain evidence="5 6">JEL517</strain>
    </source>
</reference>
<evidence type="ECO:0000256" key="4">
    <source>
        <dbReference type="SAM" id="MobiDB-lite"/>
    </source>
</evidence>
<dbReference type="SMART" id="SM00320">
    <property type="entry name" value="WD40"/>
    <property type="match status" value="7"/>
</dbReference>
<dbReference type="OrthoDB" id="538223at2759"/>
<feature type="compositionally biased region" description="Acidic residues" evidence="4">
    <location>
        <begin position="218"/>
        <end position="244"/>
    </location>
</feature>
<feature type="compositionally biased region" description="Low complexity" evidence="4">
    <location>
        <begin position="292"/>
        <end position="313"/>
    </location>
</feature>
<evidence type="ECO:0000256" key="2">
    <source>
        <dbReference type="ARBA" id="ARBA00022737"/>
    </source>
</evidence>
<dbReference type="PRINTS" id="PR00320">
    <property type="entry name" value="GPROTEINBRPT"/>
</dbReference>
<evidence type="ECO:0000256" key="3">
    <source>
        <dbReference type="PROSITE-ProRule" id="PRU00221"/>
    </source>
</evidence>
<dbReference type="STRING" id="1806994.A0A507BYH0"/>
<dbReference type="PANTHER" id="PTHR19848">
    <property type="entry name" value="WD40 REPEAT PROTEIN"/>
    <property type="match status" value="1"/>
</dbReference>
<dbReference type="EMBL" id="QEAO01000057">
    <property type="protein sequence ID" value="TPX30766.1"/>
    <property type="molecule type" value="Genomic_DNA"/>
</dbReference>
<keyword evidence="1 3" id="KW-0853">WD repeat</keyword>
<dbReference type="Gene3D" id="2.130.10.10">
    <property type="entry name" value="YVTN repeat-like/Quinoprotein amine dehydrogenase"/>
    <property type="match status" value="3"/>
</dbReference>
<sequence>MEALKSLYDLHQLHKTNPTPFLSHLFKTFDPTTSKPLTSSIKHYGGGLHGNPANGHQHSKARGSGHVDYRSALDQLHDWIWGWEINADGGDQQRTARAIRITETGQERIEAEKIVMTFLTLLTLSRRSLRALYLDIERALPKIGAPADFDDLFGKTDEAYDAAESERIWAQNGDGTSLQQANSEERSADDSTDSLDVVHQATLLLQREKGVTVRAVKEDEELGPETTADDMVLEEDEEAEEDGEYVPPSGMVGFSRTGSMLASQGSHRASRQSSSFMVANSQRPSAAGGSTRASMMSNNNARNSAVPNNNRASFQRASTRNARLPSIPSGDASSNQRTSAAAHQQSQSDVFKEIRRQSLGNLDHRKSSDRNTIQENHMTAIPATSETSLQSGASTPAELKAEINFLTGEPVVSTNSSLFGHLHFSGTSKTRLDENTATSRRHVDRLLSELDRAVDMTLTCASAVVVILGLSEAVNDIETFSRHVVSAHEIANEFVATLLKALLDLLIREFPPGIVDSDDVKDLSQLEYRLKALYDARMDEYEVLQEQEQEDAANIEAEGTAIPTTAPKKAKARPPQERKFDRKFALLHNLLSAVDVHLFPCAVRAHTEGCKSAQCSRLGPNLWLTSGYDGMVKIHDLEAGKELSQYAGHSTIVTSARFAKDESTIVSCSFDKTIRIWNSSTAGCDRVLLGHTDALTCADVSLDSRYILTASTDMTVKLWDLNSGECLATVRRHTRWVKVVRFSPDGKYFVSGGLDKRMHVWDTKAVIHNKDKGIQPVRTIEAHSEPILDIALSRPSLLLSCAKDGTLRLHDYITGQQILNISLMPSWCSSLAFAPGGEYFAAGSQDATVTVFKTHTGEQVRKLRVLNGGVLCVAFAKDLNFLAVGTVEGLLQLLPL</sequence>
<feature type="region of interest" description="Disordered" evidence="4">
    <location>
        <begin position="169"/>
        <end position="194"/>
    </location>
</feature>
<dbReference type="InterPro" id="IPR015943">
    <property type="entry name" value="WD40/YVTN_repeat-like_dom_sf"/>
</dbReference>
<dbReference type="GeneID" id="42006975"/>
<dbReference type="InterPro" id="IPR019775">
    <property type="entry name" value="WD40_repeat_CS"/>
</dbReference>
<feature type="repeat" description="WD" evidence="3">
    <location>
        <begin position="646"/>
        <end position="678"/>
    </location>
</feature>
<dbReference type="InterPro" id="IPR001680">
    <property type="entry name" value="WD40_rpt"/>
</dbReference>
<dbReference type="SUPFAM" id="SSF50978">
    <property type="entry name" value="WD40 repeat-like"/>
    <property type="match status" value="1"/>
</dbReference>
<accession>A0A507BYH0</accession>
<evidence type="ECO:0000256" key="1">
    <source>
        <dbReference type="ARBA" id="ARBA00022574"/>
    </source>
</evidence>
<evidence type="ECO:0000313" key="6">
    <source>
        <dbReference type="Proteomes" id="UP000319731"/>
    </source>
</evidence>
<dbReference type="CDD" id="cd00200">
    <property type="entry name" value="WD40"/>
    <property type="match status" value="1"/>
</dbReference>
<keyword evidence="6" id="KW-1185">Reference proteome</keyword>